<comment type="caution">
    <text evidence="3">The sequence shown here is derived from an EMBL/GenBank/DDBJ whole genome shotgun (WGS) entry which is preliminary data.</text>
</comment>
<feature type="compositionally biased region" description="Gly residues" evidence="1">
    <location>
        <begin position="350"/>
        <end position="366"/>
    </location>
</feature>
<dbReference type="AlphaFoldDB" id="A0A9W6BYS7"/>
<feature type="compositionally biased region" description="Basic and acidic residues" evidence="1">
    <location>
        <begin position="331"/>
        <end position="346"/>
    </location>
</feature>
<keyword evidence="2" id="KW-0812">Transmembrane</keyword>
<reference evidence="3 4" key="1">
    <citation type="journal article" date="2023" name="Commun. Biol.">
        <title>Reorganization of the ancestral sex-determining regions during the evolution of trioecy in Pleodorina starrii.</title>
        <authorList>
            <person name="Takahashi K."/>
            <person name="Suzuki S."/>
            <person name="Kawai-Toyooka H."/>
            <person name="Yamamoto K."/>
            <person name="Hamaji T."/>
            <person name="Ootsuki R."/>
            <person name="Yamaguchi H."/>
            <person name="Kawachi M."/>
            <person name="Higashiyama T."/>
            <person name="Nozaki H."/>
        </authorList>
    </citation>
    <scope>NUCLEOTIDE SEQUENCE [LARGE SCALE GENOMIC DNA]</scope>
    <source>
        <strain evidence="3 4">NIES-4479</strain>
    </source>
</reference>
<dbReference type="EMBL" id="BRXU01000033">
    <property type="protein sequence ID" value="GLC60335.1"/>
    <property type="molecule type" value="Genomic_DNA"/>
</dbReference>
<evidence type="ECO:0000256" key="1">
    <source>
        <dbReference type="SAM" id="MobiDB-lite"/>
    </source>
</evidence>
<feature type="compositionally biased region" description="Basic and acidic residues" evidence="1">
    <location>
        <begin position="310"/>
        <end position="322"/>
    </location>
</feature>
<feature type="region of interest" description="Disordered" evidence="1">
    <location>
        <begin position="109"/>
        <end position="137"/>
    </location>
</feature>
<dbReference type="Proteomes" id="UP001165080">
    <property type="component" value="Unassembled WGS sequence"/>
</dbReference>
<dbReference type="OrthoDB" id="2014574at2759"/>
<dbReference type="PROSITE" id="PS51257">
    <property type="entry name" value="PROKAR_LIPOPROTEIN"/>
    <property type="match status" value="1"/>
</dbReference>
<evidence type="ECO:0000256" key="2">
    <source>
        <dbReference type="SAM" id="Phobius"/>
    </source>
</evidence>
<feature type="region of interest" description="Disordered" evidence="1">
    <location>
        <begin position="259"/>
        <end position="366"/>
    </location>
</feature>
<sequence>MRCSQVQRSLLLETHSALQRSPLSFPLSVLSCSGSRVSSVIARGPWVATKGRYSSPGLHRSCTAGRRSLVCNAINLPEAVDATIRNIISISAVVGISYAILLAAVSEPPSPSSTARALPPAASAKGMSRGLRTSGGDRSEDDNFVWGLMGFISFLPLFDWLAWVLAALSDEDRATLYGIYAALYGSPLLLRGLNWQDPWVLFMLVLCVVHVQAERIAQTEPEVLRSIRPVGAVGAALRGLLGGAGSLLSGLGGVLAEDSRRAVKRPGGRSSSGGGGGGGSGAPAQQLGPGQERLQLEQDPDLVQQGAVGRDLDPRRDSSRDPELEDFATQELRKFDEQLRRAEQMRRGGRGGSGSGEGSSSGGAGN</sequence>
<accession>A0A9W6BYS7</accession>
<dbReference type="PANTHER" id="PTHR36804">
    <property type="entry name" value="OSJNBA0013K16.11 PROTEIN"/>
    <property type="match status" value="1"/>
</dbReference>
<name>A0A9W6BYS7_9CHLO</name>
<feature type="compositionally biased region" description="Gly residues" evidence="1">
    <location>
        <begin position="270"/>
        <end position="281"/>
    </location>
</feature>
<evidence type="ECO:0000313" key="3">
    <source>
        <dbReference type="EMBL" id="GLC60335.1"/>
    </source>
</evidence>
<evidence type="ECO:0000313" key="4">
    <source>
        <dbReference type="Proteomes" id="UP001165080"/>
    </source>
</evidence>
<keyword evidence="4" id="KW-1185">Reference proteome</keyword>
<feature type="transmembrane region" description="Helical" evidence="2">
    <location>
        <begin position="144"/>
        <end position="168"/>
    </location>
</feature>
<keyword evidence="2" id="KW-1133">Transmembrane helix</keyword>
<organism evidence="3 4">
    <name type="scientific">Pleodorina starrii</name>
    <dbReference type="NCBI Taxonomy" id="330485"/>
    <lineage>
        <taxon>Eukaryota</taxon>
        <taxon>Viridiplantae</taxon>
        <taxon>Chlorophyta</taxon>
        <taxon>core chlorophytes</taxon>
        <taxon>Chlorophyceae</taxon>
        <taxon>CS clade</taxon>
        <taxon>Chlamydomonadales</taxon>
        <taxon>Volvocaceae</taxon>
        <taxon>Pleodorina</taxon>
    </lineage>
</organism>
<keyword evidence="2" id="KW-0472">Membrane</keyword>
<protein>
    <submittedName>
        <fullName evidence="3">Uncharacterized protein</fullName>
    </submittedName>
</protein>
<gene>
    <name evidence="3" type="primary">PLEST011998</name>
    <name evidence="3" type="ORF">PLESTB_001599700</name>
</gene>
<dbReference type="PANTHER" id="PTHR36804:SF1">
    <property type="entry name" value="OS04G0585600 PROTEIN"/>
    <property type="match status" value="1"/>
</dbReference>
<feature type="transmembrane region" description="Helical" evidence="2">
    <location>
        <begin position="175"/>
        <end position="193"/>
    </location>
</feature>
<feature type="transmembrane region" description="Helical" evidence="2">
    <location>
        <begin position="87"/>
        <end position="105"/>
    </location>
</feature>
<proteinExistence type="predicted"/>